<evidence type="ECO:0000313" key="3">
    <source>
        <dbReference type="Proteomes" id="UP000807469"/>
    </source>
</evidence>
<sequence length="145" mass="15998">MRILKRRKHARGANRPKYDKDGRRPVHNSPGDQTRILLTSLRNLIIPLVKSVVPNTGEIHEHPVGPEEEALLIALQNYVASIVGHREQQGGKDTGPVTKTIRLNDIPISPEVKTLDTEDEADCVVLQNTSLPVTFTGKSVIRGST</sequence>
<accession>A0A9P5YYW9</accession>
<name>A0A9P5YYW9_9AGAR</name>
<dbReference type="AlphaFoldDB" id="A0A9P5YYW9"/>
<reference evidence="2" key="1">
    <citation type="submission" date="2020-11" db="EMBL/GenBank/DDBJ databases">
        <authorList>
            <consortium name="DOE Joint Genome Institute"/>
            <person name="Ahrendt S."/>
            <person name="Riley R."/>
            <person name="Andreopoulos W."/>
            <person name="Labutti K."/>
            <person name="Pangilinan J."/>
            <person name="Ruiz-Duenas F.J."/>
            <person name="Barrasa J.M."/>
            <person name="Sanchez-Garcia M."/>
            <person name="Camarero S."/>
            <person name="Miyauchi S."/>
            <person name="Serrano A."/>
            <person name="Linde D."/>
            <person name="Babiker R."/>
            <person name="Drula E."/>
            <person name="Ayuso-Fernandez I."/>
            <person name="Pacheco R."/>
            <person name="Padilla G."/>
            <person name="Ferreira P."/>
            <person name="Barriuso J."/>
            <person name="Kellner H."/>
            <person name="Castanera R."/>
            <person name="Alfaro M."/>
            <person name="Ramirez L."/>
            <person name="Pisabarro A.G."/>
            <person name="Kuo A."/>
            <person name="Tritt A."/>
            <person name="Lipzen A."/>
            <person name="He G."/>
            <person name="Yan M."/>
            <person name="Ng V."/>
            <person name="Cullen D."/>
            <person name="Martin F."/>
            <person name="Rosso M.-N."/>
            <person name="Henrissat B."/>
            <person name="Hibbett D."/>
            <person name="Martinez A.T."/>
            <person name="Grigoriev I.V."/>
        </authorList>
    </citation>
    <scope>NUCLEOTIDE SEQUENCE</scope>
    <source>
        <strain evidence="2">CIRM-BRFM 674</strain>
    </source>
</reference>
<feature type="compositionally biased region" description="Basic residues" evidence="1">
    <location>
        <begin position="1"/>
        <end position="14"/>
    </location>
</feature>
<comment type="caution">
    <text evidence="2">The sequence shown here is derived from an EMBL/GenBank/DDBJ whole genome shotgun (WGS) entry which is preliminary data.</text>
</comment>
<organism evidence="2 3">
    <name type="scientific">Pholiota conissans</name>
    <dbReference type="NCBI Taxonomy" id="109636"/>
    <lineage>
        <taxon>Eukaryota</taxon>
        <taxon>Fungi</taxon>
        <taxon>Dikarya</taxon>
        <taxon>Basidiomycota</taxon>
        <taxon>Agaricomycotina</taxon>
        <taxon>Agaricomycetes</taxon>
        <taxon>Agaricomycetidae</taxon>
        <taxon>Agaricales</taxon>
        <taxon>Agaricineae</taxon>
        <taxon>Strophariaceae</taxon>
        <taxon>Pholiota</taxon>
    </lineage>
</organism>
<keyword evidence="3" id="KW-1185">Reference proteome</keyword>
<gene>
    <name evidence="2" type="ORF">BDN70DRAFT_922485</name>
</gene>
<feature type="region of interest" description="Disordered" evidence="1">
    <location>
        <begin position="1"/>
        <end position="33"/>
    </location>
</feature>
<evidence type="ECO:0000313" key="2">
    <source>
        <dbReference type="EMBL" id="KAF9477628.1"/>
    </source>
</evidence>
<proteinExistence type="predicted"/>
<dbReference type="Proteomes" id="UP000807469">
    <property type="component" value="Unassembled WGS sequence"/>
</dbReference>
<dbReference type="EMBL" id="MU155255">
    <property type="protein sequence ID" value="KAF9477628.1"/>
    <property type="molecule type" value="Genomic_DNA"/>
</dbReference>
<evidence type="ECO:0000256" key="1">
    <source>
        <dbReference type="SAM" id="MobiDB-lite"/>
    </source>
</evidence>
<protein>
    <submittedName>
        <fullName evidence="2">Uncharacterized protein</fullName>
    </submittedName>
</protein>